<evidence type="ECO:0000313" key="6">
    <source>
        <dbReference type="EMBL" id="CUN64674.1"/>
    </source>
</evidence>
<dbReference type="RefSeq" id="WP_055257747.1">
    <property type="nucleotide sequence ID" value="NZ_CABIXL010000002.1"/>
</dbReference>
<keyword evidence="4" id="KW-0520">NAD</keyword>
<reference evidence="6 7" key="1">
    <citation type="submission" date="2015-09" db="EMBL/GenBank/DDBJ databases">
        <authorList>
            <consortium name="Pathogen Informatics"/>
            <person name="Wu L."/>
            <person name="Ma J."/>
        </authorList>
    </citation>
    <scope>NUCLEOTIDE SEQUENCE [LARGE SCALE GENOMIC DNA]</scope>
    <source>
        <strain evidence="6 7">2789STDY5834858</strain>
    </source>
</reference>
<dbReference type="Gene3D" id="3.40.50.720">
    <property type="entry name" value="NAD(P)-binding Rossmann-like Domain"/>
    <property type="match status" value="1"/>
</dbReference>
<evidence type="ECO:0000256" key="5">
    <source>
        <dbReference type="ARBA" id="ARBA00023244"/>
    </source>
</evidence>
<dbReference type="SUPFAM" id="SSF51735">
    <property type="entry name" value="NAD(P)-binding Rossmann-fold domains"/>
    <property type="match status" value="1"/>
</dbReference>
<evidence type="ECO:0000256" key="1">
    <source>
        <dbReference type="ARBA" id="ARBA00005010"/>
    </source>
</evidence>
<protein>
    <recommendedName>
        <fullName evidence="2">precorrin-2 dehydrogenase</fullName>
        <ecNumber evidence="2">1.3.1.76</ecNumber>
    </recommendedName>
</protein>
<organism evidence="6 7">
    <name type="scientific">Sarcina ventriculi</name>
    <name type="common">Clostridium ventriculi</name>
    <dbReference type="NCBI Taxonomy" id="1267"/>
    <lineage>
        <taxon>Bacteria</taxon>
        <taxon>Bacillati</taxon>
        <taxon>Bacillota</taxon>
        <taxon>Clostridia</taxon>
        <taxon>Eubacteriales</taxon>
        <taxon>Clostridiaceae</taxon>
        <taxon>Sarcina</taxon>
    </lineage>
</organism>
<evidence type="ECO:0000256" key="4">
    <source>
        <dbReference type="ARBA" id="ARBA00023027"/>
    </source>
</evidence>
<proteinExistence type="predicted"/>
<dbReference type="EMBL" id="CYZR01000002">
    <property type="protein sequence ID" value="CUN64674.1"/>
    <property type="molecule type" value="Genomic_DNA"/>
</dbReference>
<dbReference type="InterPro" id="IPR028161">
    <property type="entry name" value="Met8-like"/>
</dbReference>
<comment type="caution">
    <text evidence="6">The sequence shown here is derived from an EMBL/GenBank/DDBJ whole genome shotgun (WGS) entry which is preliminary data.</text>
</comment>
<dbReference type="PANTHER" id="PTHR35330:SF1">
    <property type="entry name" value="SIROHEME BIOSYNTHESIS PROTEIN MET8"/>
    <property type="match status" value="1"/>
</dbReference>
<sequence>MDNDKYIALNFFSHKLKVKIIGGGKGAFIKAKTFCTNGCAVEILSKNFSEDILNLKNYNVRYIKGEYYKNFIIDAHIILIAIDDKKLRESIVRDCENLNKIFIDCTEFKNGMAVIPSQRNLKNLSFSVSTKVGVPKISKLLGDKMENSLKEYDEFTFYVSRLRENAKKEKLKKEIVDFICTEDFKFFYEKGKDRKVFSMFFDECITQNIYDIK</sequence>
<keyword evidence="5" id="KW-0627">Porphyrin biosynthesis</keyword>
<evidence type="ECO:0000256" key="3">
    <source>
        <dbReference type="ARBA" id="ARBA00023002"/>
    </source>
</evidence>
<dbReference type="EC" id="1.3.1.76" evidence="2"/>
<name>A0ABP2AN88_SARVE</name>
<accession>A0ABP2AN88</accession>
<gene>
    <name evidence="6" type="ORF">ERS852473_00734</name>
</gene>
<evidence type="ECO:0000256" key="2">
    <source>
        <dbReference type="ARBA" id="ARBA00012400"/>
    </source>
</evidence>
<dbReference type="Proteomes" id="UP000095488">
    <property type="component" value="Unassembled WGS sequence"/>
</dbReference>
<comment type="pathway">
    <text evidence="1">Porphyrin-containing compound metabolism; siroheme biosynthesis; sirohydrochlorin from precorrin-2: step 1/1.</text>
</comment>
<evidence type="ECO:0000313" key="7">
    <source>
        <dbReference type="Proteomes" id="UP000095488"/>
    </source>
</evidence>
<keyword evidence="3" id="KW-0560">Oxidoreductase</keyword>
<dbReference type="NCBIfam" id="NF004045">
    <property type="entry name" value="PRK05562.1"/>
    <property type="match status" value="1"/>
</dbReference>
<keyword evidence="7" id="KW-1185">Reference proteome</keyword>
<dbReference type="InterPro" id="IPR036291">
    <property type="entry name" value="NAD(P)-bd_dom_sf"/>
</dbReference>
<dbReference type="PANTHER" id="PTHR35330">
    <property type="entry name" value="SIROHEME BIOSYNTHESIS PROTEIN MET8"/>
    <property type="match status" value="1"/>
</dbReference>
<dbReference type="Pfam" id="PF13241">
    <property type="entry name" value="NAD_binding_7"/>
    <property type="match status" value="1"/>
</dbReference>